<proteinExistence type="predicted"/>
<reference evidence="2 3" key="1">
    <citation type="submission" date="2017-06" db="EMBL/GenBank/DDBJ databases">
        <title>Sequencing and comparative analysis of myxobacterial genomes.</title>
        <authorList>
            <person name="Rupp O."/>
            <person name="Goesmann A."/>
            <person name="Sogaard-Andersen L."/>
        </authorList>
    </citation>
    <scope>NUCLEOTIDE SEQUENCE [LARGE SCALE GENOMIC DNA]</scope>
    <source>
        <strain evidence="2 3">DSM 14697</strain>
    </source>
</reference>
<name>A0A286SGQ4_9BACT</name>
<gene>
    <name evidence="2" type="ORF">MYMAC_007199</name>
</gene>
<evidence type="ECO:0000256" key="1">
    <source>
        <dbReference type="SAM" id="MobiDB-lite"/>
    </source>
</evidence>
<dbReference type="EMBL" id="CP022203">
    <property type="protein sequence ID" value="ATB51536.1"/>
    <property type="molecule type" value="Genomic_DNA"/>
</dbReference>
<dbReference type="Proteomes" id="UP000217343">
    <property type="component" value="Chromosome"/>
</dbReference>
<dbReference type="KEGG" id="mmas:MYMAC_007199"/>
<sequence>MRCSVGLGHGVSAFVGEDAWRLARRRLDGRVRSSFSGVCDELAGDDAHRLEALAGEGMESCSVSGLVPSDSEARLESGASAQVHAVSQGSQVGARGADGAPAWSLCWPASGHDEARAVGCLGLVWRSRHEAARLSARRGPRLKVFADGFGVRAESPSHAGAFVRGPLLLAASPSSSEALLPCALDAEENPRVGRGLLATRSPGSHRYRLGPVGHGVHPRRRFARRRFIGTDERVVNAVAGPRHFDGCGGEPRSMWSGAGEGEKSSGTGSRRATACAV</sequence>
<dbReference type="AlphaFoldDB" id="A0A286SGQ4"/>
<organism evidence="2 3">
    <name type="scientific">Corallococcus macrosporus DSM 14697</name>
    <dbReference type="NCBI Taxonomy" id="1189310"/>
    <lineage>
        <taxon>Bacteria</taxon>
        <taxon>Pseudomonadati</taxon>
        <taxon>Myxococcota</taxon>
        <taxon>Myxococcia</taxon>
        <taxon>Myxococcales</taxon>
        <taxon>Cystobacterineae</taxon>
        <taxon>Myxococcaceae</taxon>
        <taxon>Corallococcus</taxon>
    </lineage>
</organism>
<keyword evidence="3" id="KW-1185">Reference proteome</keyword>
<evidence type="ECO:0000313" key="2">
    <source>
        <dbReference type="EMBL" id="ATB51536.1"/>
    </source>
</evidence>
<accession>A0A286SGQ4</accession>
<evidence type="ECO:0000313" key="3">
    <source>
        <dbReference type="Proteomes" id="UP000217343"/>
    </source>
</evidence>
<feature type="region of interest" description="Disordered" evidence="1">
    <location>
        <begin position="246"/>
        <end position="277"/>
    </location>
</feature>
<protein>
    <submittedName>
        <fullName evidence="2">Uncharacterized protein</fullName>
    </submittedName>
</protein>